<comment type="caution">
    <text evidence="1">The sequence shown here is derived from an EMBL/GenBank/DDBJ whole genome shotgun (WGS) entry which is preliminary data.</text>
</comment>
<sequence length="1077" mass="128003">MTSDNFSVQIQVEEIKNEIKKFSKIVCSPNMKHVAALDEDSNISFWSIESKDQFPEKVKTIHIDNICTKSKGDRLFAISDNMFTSIGLEIKNHYNFKIFDFKTEDEVLLTFPDQQNEIDFLSFTDNGNIIMVNTKHYRAYVFLSKYNKWICKSMVELKYFKQIFITLKSKLIIFNDTIYEITVWDIETLSVKTHILIEWNYTLESIEISDDEELLLICAKSEETEETRLYVFSTETGINLAFSINRFHLIASRKGERLFYVLDDPPDKEYYIMDPYNLINPIDVIKLFENNQIQEPYQIKSDKIIYTIDGKLSIKELVPDNSEDWVKYLRRELKDTNSIITPSENTIKSINNILNKEYNEFILDNEKEFLGNYLKWVLELNDRSIKLTVIEFDFHKNDWGPNSSNLEIFPSYIFSSFVNEKNFILHCEVLENDDFIMNTYIGVIIWTFKSSKFTKEKNIKMHYYWNDYNKSITESADEYAFNKKINDDNNDDCFELWTSKRILPPSSYDTIYHNLNLKFGRKLLFLEFLEDNIKEEFYLTCYGKILMKIFISLNDDKWIIDLGNRLIDMCLYENNHLIFKLSLLSIIFENIYELSEKQPAFIASILSKIAFVVPSTNKNRLKSIPHLSSFGRYNQLSVITSLDILISKYWIGFQYWFYWFLNWFKNWTQWFQNLFQNYPIFTYLVWLLILLLAASNVLFIPILFLFVSGFYYIVNCCLYSIDENPTLVLAFPIPNFVSYSKDFYHPLKAFLLPTPSCFIYSNKLEKINYEFYKYLNGKALIEFKWNTYGKIYYLANWAIYTAFLGSFITFSSLSNDITWNHQNFFLITTFIFGFWLLSNEIRQFMYNPLRYFSSIWNYLDITALISTLATSYYWLNNGSVPTWAITFSTLFLELKFILFFRDLTPISSWISNENIEIMLLMIVVSFFTLIYLMNLFIGIISNLISDDENRNISYLILIAEILDEIELSYMLPHQRRKENWFPYTFFYGCHTYELREHIINIQNNKSTGFMPYLSNNLKEALKPFEEQTDYKQIKNIITTHAETIDEIKKSYDKAFKNLEELINNISNKLDSNNLTNI</sequence>
<proteinExistence type="predicted"/>
<accession>A0ACA9K692</accession>
<name>A0ACA9K692_9GLOM</name>
<dbReference type="Proteomes" id="UP000789860">
    <property type="component" value="Unassembled WGS sequence"/>
</dbReference>
<evidence type="ECO:0000313" key="1">
    <source>
        <dbReference type="EMBL" id="CAG8452319.1"/>
    </source>
</evidence>
<organism evidence="1 2">
    <name type="scientific">Scutellospora calospora</name>
    <dbReference type="NCBI Taxonomy" id="85575"/>
    <lineage>
        <taxon>Eukaryota</taxon>
        <taxon>Fungi</taxon>
        <taxon>Fungi incertae sedis</taxon>
        <taxon>Mucoromycota</taxon>
        <taxon>Glomeromycotina</taxon>
        <taxon>Glomeromycetes</taxon>
        <taxon>Diversisporales</taxon>
        <taxon>Gigasporaceae</taxon>
        <taxon>Scutellospora</taxon>
    </lineage>
</organism>
<keyword evidence="2" id="KW-1185">Reference proteome</keyword>
<protein>
    <submittedName>
        <fullName evidence="1">1779_t:CDS:1</fullName>
    </submittedName>
</protein>
<dbReference type="EMBL" id="CAJVPM010000799">
    <property type="protein sequence ID" value="CAG8452319.1"/>
    <property type="molecule type" value="Genomic_DNA"/>
</dbReference>
<reference evidence="1" key="1">
    <citation type="submission" date="2021-06" db="EMBL/GenBank/DDBJ databases">
        <authorList>
            <person name="Kallberg Y."/>
            <person name="Tangrot J."/>
            <person name="Rosling A."/>
        </authorList>
    </citation>
    <scope>NUCLEOTIDE SEQUENCE</scope>
    <source>
        <strain evidence="1">AU212A</strain>
    </source>
</reference>
<evidence type="ECO:0000313" key="2">
    <source>
        <dbReference type="Proteomes" id="UP000789860"/>
    </source>
</evidence>
<gene>
    <name evidence="1" type="ORF">SCALOS_LOCUS1238</name>
</gene>